<accession>A0ABS8UQR7</accession>
<dbReference type="EMBL" id="JACEIK010002334">
    <property type="protein sequence ID" value="MCD9560523.1"/>
    <property type="molecule type" value="Genomic_DNA"/>
</dbReference>
<feature type="compositionally biased region" description="Polar residues" evidence="1">
    <location>
        <begin position="40"/>
        <end position="58"/>
    </location>
</feature>
<feature type="compositionally biased region" description="Low complexity" evidence="1">
    <location>
        <begin position="62"/>
        <end position="76"/>
    </location>
</feature>
<organism evidence="2 3">
    <name type="scientific">Datura stramonium</name>
    <name type="common">Jimsonweed</name>
    <name type="synonym">Common thornapple</name>
    <dbReference type="NCBI Taxonomy" id="4076"/>
    <lineage>
        <taxon>Eukaryota</taxon>
        <taxon>Viridiplantae</taxon>
        <taxon>Streptophyta</taxon>
        <taxon>Embryophyta</taxon>
        <taxon>Tracheophyta</taxon>
        <taxon>Spermatophyta</taxon>
        <taxon>Magnoliopsida</taxon>
        <taxon>eudicotyledons</taxon>
        <taxon>Gunneridae</taxon>
        <taxon>Pentapetalae</taxon>
        <taxon>asterids</taxon>
        <taxon>lamiids</taxon>
        <taxon>Solanales</taxon>
        <taxon>Solanaceae</taxon>
        <taxon>Solanoideae</taxon>
        <taxon>Datureae</taxon>
        <taxon>Datura</taxon>
    </lineage>
</organism>
<feature type="compositionally biased region" description="Low complexity" evidence="1">
    <location>
        <begin position="20"/>
        <end position="31"/>
    </location>
</feature>
<evidence type="ECO:0000313" key="2">
    <source>
        <dbReference type="EMBL" id="MCD9560523.1"/>
    </source>
</evidence>
<evidence type="ECO:0000256" key="1">
    <source>
        <dbReference type="SAM" id="MobiDB-lite"/>
    </source>
</evidence>
<sequence>MLNNVIQNFRRGTRFPSQMTPSSTSIPESSSNLREFENPFSKNTAPSSTPQVEDSSVKTPFIDSTDTSIDLTTPSLIPSSEEGATTEKRAAETSYDYLFEGDLPEERGTTSNILAYGDKLIVQRLTQMTLGDERVHNSEKIVVSRLSSPAF</sequence>
<dbReference type="Proteomes" id="UP000823775">
    <property type="component" value="Unassembled WGS sequence"/>
</dbReference>
<proteinExistence type="predicted"/>
<evidence type="ECO:0000313" key="3">
    <source>
        <dbReference type="Proteomes" id="UP000823775"/>
    </source>
</evidence>
<gene>
    <name evidence="2" type="ORF">HAX54_019220</name>
</gene>
<comment type="caution">
    <text evidence="2">The sequence shown here is derived from an EMBL/GenBank/DDBJ whole genome shotgun (WGS) entry which is preliminary data.</text>
</comment>
<name>A0ABS8UQR7_DATST</name>
<keyword evidence="3" id="KW-1185">Reference proteome</keyword>
<feature type="region of interest" description="Disordered" evidence="1">
    <location>
        <begin position="1"/>
        <end position="90"/>
    </location>
</feature>
<reference evidence="2 3" key="1">
    <citation type="journal article" date="2021" name="BMC Genomics">
        <title>Datura genome reveals duplications of psychoactive alkaloid biosynthetic genes and high mutation rate following tissue culture.</title>
        <authorList>
            <person name="Rajewski A."/>
            <person name="Carter-House D."/>
            <person name="Stajich J."/>
            <person name="Litt A."/>
        </authorList>
    </citation>
    <scope>NUCLEOTIDE SEQUENCE [LARGE SCALE GENOMIC DNA]</scope>
    <source>
        <strain evidence="2">AR-01</strain>
    </source>
</reference>
<protein>
    <submittedName>
        <fullName evidence="2">Uncharacterized protein</fullName>
    </submittedName>
</protein>